<evidence type="ECO:0000313" key="10">
    <source>
        <dbReference type="Proteomes" id="UP000000707"/>
    </source>
</evidence>
<feature type="binding site" evidence="7">
    <location>
        <position position="247"/>
    </location>
    <ligand>
        <name>Zn(2+)</name>
        <dbReference type="ChEBI" id="CHEBI:29105"/>
        <label>1</label>
    </ligand>
</feature>
<dbReference type="PANTHER" id="PTHR45962">
    <property type="entry name" value="N-FATTY-ACYL-AMINO ACID SYNTHASE/HYDROLASE PM20D1"/>
    <property type="match status" value="1"/>
</dbReference>
<comment type="similarity">
    <text evidence="1">Belongs to the peptidase M20A family.</text>
</comment>
<dbReference type="EMBL" id="GL996524">
    <property type="protein sequence ID" value="EGV63435.1"/>
    <property type="molecule type" value="Genomic_DNA"/>
</dbReference>
<dbReference type="STRING" id="590646.G3B6C8"/>
<gene>
    <name evidence="9" type="ORF">CANTEDRAFT_106436</name>
</gene>
<dbReference type="Gene3D" id="3.40.630.10">
    <property type="entry name" value="Zn peptidases"/>
    <property type="match status" value="1"/>
</dbReference>
<dbReference type="KEGG" id="cten:18245884"/>
<dbReference type="HOGENOM" id="CLU_021802_11_0_1"/>
<dbReference type="Pfam" id="PF07687">
    <property type="entry name" value="M20_dimer"/>
    <property type="match status" value="1"/>
</dbReference>
<dbReference type="InterPro" id="IPR011650">
    <property type="entry name" value="Peptidase_M20_dimer"/>
</dbReference>
<proteinExistence type="inferred from homology"/>
<evidence type="ECO:0000256" key="4">
    <source>
        <dbReference type="ARBA" id="ARBA00022801"/>
    </source>
</evidence>
<feature type="binding site" evidence="7">
    <location>
        <position position="176"/>
    </location>
    <ligand>
        <name>Zn(2+)</name>
        <dbReference type="ChEBI" id="CHEBI:29105"/>
        <label>2</label>
    </ligand>
</feature>
<name>G3B6C8_CANTC</name>
<dbReference type="InterPro" id="IPR047177">
    <property type="entry name" value="Pept_M20A"/>
</dbReference>
<sequence length="578" mass="64917">MYTDKTSQLPLAGVHHSPPSRLWWSRYKALLVLLPGFYFLLTYHQVPLISTKGTTSFCPEVAKINPLDVIYSQETLQMLLHNQTFKLESAKRLAAAIQVPTEVHDDMLNPNTTDSYDDLYKLEPAWKNFEFFHSFLEETYPLVHKHLKVEKVNKFSLVFTWQGSDSTKKPLMLTAHQDVVPVQKETIPQWDYPPFEGVIANGSVHGRGASDCKNLLTGLMDTIELLLAEGQFSPERTVILAFGYDEESEGTGAVAISEFLLERYGKDSMYQIIDEGGSGFTEQNGVNFILPATAEKGHLDNIIELYTPGGHSSVPPPHTSIGIISELVSLVEKTPFDSIITPRNPVLGMLQCVAEHSDIDKSMKSTILKAHVDKKANKNLLKYLSKEIRTKYLVTTSQATDIISGGAKANALPEHAQVLINSRVAVEESIKSTSDKILGNVLSIAHRFDLGVYFEGEQLLAPTENGYFNYTLFSPLEPAPVTPMYSDVWNTFGGSLRFLYEDLVFPQDDKKFVFAPYLSTGNTDTKCYWDLTANIFRYMPGFPGPDRHVHSVSEFVPIESHSLIVAFYYYYIQLVDKK</sequence>
<dbReference type="SUPFAM" id="SSF55031">
    <property type="entry name" value="Bacterial exopeptidase dimerisation domain"/>
    <property type="match status" value="1"/>
</dbReference>
<dbReference type="OrthoDB" id="3064516at2759"/>
<keyword evidence="4" id="KW-0378">Hydrolase</keyword>
<keyword evidence="3 7" id="KW-0479">Metal-binding</keyword>
<evidence type="ECO:0000256" key="2">
    <source>
        <dbReference type="ARBA" id="ARBA00022670"/>
    </source>
</evidence>
<dbReference type="GO" id="GO:0051603">
    <property type="term" value="P:proteolysis involved in protein catabolic process"/>
    <property type="evidence" value="ECO:0007669"/>
    <property type="project" value="TreeGrafter"/>
</dbReference>
<dbReference type="PANTHER" id="PTHR45962:SF1">
    <property type="entry name" value="N-FATTY-ACYL-AMINO ACID SYNTHASE_HYDROLASE PM20D1"/>
    <property type="match status" value="1"/>
</dbReference>
<keyword evidence="10" id="KW-1185">Reference proteome</keyword>
<feature type="active site" description="Proton acceptor" evidence="6">
    <location>
        <position position="246"/>
    </location>
</feature>
<feature type="binding site" evidence="7">
    <location>
        <position position="274"/>
    </location>
    <ligand>
        <name>Zn(2+)</name>
        <dbReference type="ChEBI" id="CHEBI:29105"/>
        <label>2</label>
    </ligand>
</feature>
<dbReference type="GO" id="GO:0000328">
    <property type="term" value="C:fungal-type vacuole lumen"/>
    <property type="evidence" value="ECO:0007669"/>
    <property type="project" value="TreeGrafter"/>
</dbReference>
<feature type="binding site" evidence="7">
    <location>
        <position position="211"/>
    </location>
    <ligand>
        <name>Zn(2+)</name>
        <dbReference type="ChEBI" id="CHEBI:29105"/>
        <label>2</label>
    </ligand>
</feature>
<feature type="binding site" evidence="7">
    <location>
        <position position="211"/>
    </location>
    <ligand>
        <name>Zn(2+)</name>
        <dbReference type="ChEBI" id="CHEBI:29105"/>
        <label>1</label>
    </ligand>
</feature>
<evidence type="ECO:0000256" key="3">
    <source>
        <dbReference type="ARBA" id="ARBA00022723"/>
    </source>
</evidence>
<dbReference type="AlphaFoldDB" id="G3B6C8"/>
<dbReference type="PIRSF" id="PIRSF037217">
    <property type="entry name" value="Carboxypeptidase_S"/>
    <property type="match status" value="1"/>
</dbReference>
<dbReference type="CDD" id="cd05674">
    <property type="entry name" value="M20_yscS"/>
    <property type="match status" value="1"/>
</dbReference>
<evidence type="ECO:0000259" key="8">
    <source>
        <dbReference type="Pfam" id="PF07687"/>
    </source>
</evidence>
<evidence type="ECO:0000256" key="6">
    <source>
        <dbReference type="PIRSR" id="PIRSR037217-1"/>
    </source>
</evidence>
<accession>G3B6C8</accession>
<dbReference type="InterPro" id="IPR002933">
    <property type="entry name" value="Peptidase_M20"/>
</dbReference>
<dbReference type="RefSeq" id="XP_006687228.1">
    <property type="nucleotide sequence ID" value="XM_006687165.1"/>
</dbReference>
<evidence type="ECO:0000256" key="7">
    <source>
        <dbReference type="PIRSR" id="PIRSR037217-2"/>
    </source>
</evidence>
<dbReference type="InterPro" id="IPR036264">
    <property type="entry name" value="Bact_exopeptidase_dim_dom"/>
</dbReference>
<dbReference type="GO" id="GO:0004181">
    <property type="term" value="F:metallocarboxypeptidase activity"/>
    <property type="evidence" value="ECO:0007669"/>
    <property type="project" value="InterPro"/>
</dbReference>
<evidence type="ECO:0000256" key="5">
    <source>
        <dbReference type="ARBA" id="ARBA00022833"/>
    </source>
</evidence>
<dbReference type="Pfam" id="PF01546">
    <property type="entry name" value="Peptidase_M20"/>
    <property type="match status" value="1"/>
</dbReference>
<dbReference type="GeneID" id="18245884"/>
<keyword evidence="2" id="KW-0645">Protease</keyword>
<feature type="binding site" evidence="7">
    <location>
        <position position="550"/>
    </location>
    <ligand>
        <name>Zn(2+)</name>
        <dbReference type="ChEBI" id="CHEBI:29105"/>
        <label>1</label>
    </ligand>
</feature>
<dbReference type="eggNOG" id="KOG2275">
    <property type="taxonomic scope" value="Eukaryota"/>
</dbReference>
<dbReference type="Proteomes" id="UP000000707">
    <property type="component" value="Unassembled WGS sequence"/>
</dbReference>
<dbReference type="InterPro" id="IPR001261">
    <property type="entry name" value="ArgE/DapE_CS"/>
</dbReference>
<protein>
    <recommendedName>
        <fullName evidence="8">Peptidase M20 dimerisation domain-containing protein</fullName>
    </recommendedName>
</protein>
<reference evidence="9 10" key="1">
    <citation type="journal article" date="2011" name="Proc. Natl. Acad. Sci. U.S.A.">
        <title>Comparative genomics of xylose-fermenting fungi for enhanced biofuel production.</title>
        <authorList>
            <person name="Wohlbach D.J."/>
            <person name="Kuo A."/>
            <person name="Sato T.K."/>
            <person name="Potts K.M."/>
            <person name="Salamov A.A."/>
            <person name="LaButti K.M."/>
            <person name="Sun H."/>
            <person name="Clum A."/>
            <person name="Pangilinan J.L."/>
            <person name="Lindquist E.A."/>
            <person name="Lucas S."/>
            <person name="Lapidus A."/>
            <person name="Jin M."/>
            <person name="Gunawan C."/>
            <person name="Balan V."/>
            <person name="Dale B.E."/>
            <person name="Jeffries T.W."/>
            <person name="Zinkel R."/>
            <person name="Barry K.W."/>
            <person name="Grigoriev I.V."/>
            <person name="Gasch A.P."/>
        </authorList>
    </citation>
    <scope>NUCLEOTIDE SEQUENCE [LARGE SCALE GENOMIC DNA]</scope>
    <source>
        <strain evidence="10">ATCC 10573 / BCRC 21748 / CBS 615 / JCM 9827 / NBRC 10315 / NRRL Y-1498 / VKM Y-70</strain>
    </source>
</reference>
<organism evidence="10">
    <name type="scientific">Candida tenuis (strain ATCC 10573 / BCRC 21748 / CBS 615 / JCM 9827 / NBRC 10315 / NRRL Y-1498 / VKM Y-70)</name>
    <name type="common">Yeast</name>
    <name type="synonym">Yamadazyma tenuis</name>
    <dbReference type="NCBI Taxonomy" id="590646"/>
    <lineage>
        <taxon>Eukaryota</taxon>
        <taxon>Fungi</taxon>
        <taxon>Dikarya</taxon>
        <taxon>Ascomycota</taxon>
        <taxon>Saccharomycotina</taxon>
        <taxon>Pichiomycetes</taxon>
        <taxon>Debaryomycetaceae</taxon>
        <taxon>Yamadazyma</taxon>
    </lineage>
</organism>
<keyword evidence="5 7" id="KW-0862">Zinc</keyword>
<evidence type="ECO:0000313" key="9">
    <source>
        <dbReference type="EMBL" id="EGV63435.1"/>
    </source>
</evidence>
<dbReference type="PROSITE" id="PS00758">
    <property type="entry name" value="ARGE_DAPE_CPG2_1"/>
    <property type="match status" value="1"/>
</dbReference>
<feature type="active site" evidence="6">
    <location>
        <position position="178"/>
    </location>
</feature>
<feature type="domain" description="Peptidase M20 dimerisation" evidence="8">
    <location>
        <begin position="294"/>
        <end position="437"/>
    </location>
</feature>
<evidence type="ECO:0000256" key="1">
    <source>
        <dbReference type="ARBA" id="ARBA00006247"/>
    </source>
</evidence>
<dbReference type="InterPro" id="IPR017141">
    <property type="entry name" value="Pept_M20_carboxypep"/>
</dbReference>
<dbReference type="SUPFAM" id="SSF53187">
    <property type="entry name" value="Zn-dependent exopeptidases"/>
    <property type="match status" value="1"/>
</dbReference>
<dbReference type="GO" id="GO:0046872">
    <property type="term" value="F:metal ion binding"/>
    <property type="evidence" value="ECO:0007669"/>
    <property type="project" value="UniProtKB-KW"/>
</dbReference>